<accession>A0ABS8QG12</accession>
<keyword evidence="2" id="KW-1185">Reference proteome</keyword>
<dbReference type="EMBL" id="JAJODE010000008">
    <property type="protein sequence ID" value="MCD4838176.1"/>
    <property type="molecule type" value="Genomic_DNA"/>
</dbReference>
<dbReference type="Proteomes" id="UP001162836">
    <property type="component" value="Unassembled WGS sequence"/>
</dbReference>
<organism evidence="1 2">
    <name type="scientific">Neobacillus sedimentimangrovi</name>
    <dbReference type="NCBI Taxonomy" id="2699460"/>
    <lineage>
        <taxon>Bacteria</taxon>
        <taxon>Bacillati</taxon>
        <taxon>Bacillota</taxon>
        <taxon>Bacilli</taxon>
        <taxon>Bacillales</taxon>
        <taxon>Bacillaceae</taxon>
        <taxon>Neobacillus</taxon>
    </lineage>
</organism>
<evidence type="ECO:0000313" key="1">
    <source>
        <dbReference type="EMBL" id="MCD4838176.1"/>
    </source>
</evidence>
<protein>
    <recommendedName>
        <fullName evidence="3">Phage protein</fullName>
    </recommendedName>
</protein>
<dbReference type="RefSeq" id="WP_231314378.1">
    <property type="nucleotide sequence ID" value="NZ_JAJODE010000008.1"/>
</dbReference>
<comment type="caution">
    <text evidence="1">The sequence shown here is derived from an EMBL/GenBank/DDBJ whole genome shotgun (WGS) entry which is preliminary data.</text>
</comment>
<proteinExistence type="predicted"/>
<sequence length="97" mass="11310">MLKQYIKVDENGFYLEPVLFNDDEIPECCVEPYGTNEIFYKPKWDGEKWVESLSQEEIDDLKNSQPQPQLTLEKLKEENELNAMAIIELTQLLLGGE</sequence>
<gene>
    <name evidence="1" type="ORF">LRS37_04675</name>
</gene>
<evidence type="ECO:0000313" key="2">
    <source>
        <dbReference type="Proteomes" id="UP001162836"/>
    </source>
</evidence>
<name>A0ABS8QG12_9BACI</name>
<evidence type="ECO:0008006" key="3">
    <source>
        <dbReference type="Google" id="ProtNLM"/>
    </source>
</evidence>
<reference evidence="1 2" key="1">
    <citation type="journal article" date="2023" name="Antonie Van Leeuwenhoek">
        <title>Unveiling the genomic potential of a novel thermostable glycoside hydrolases producing Neobacillus sedimentimangrovi UE25.</title>
        <authorList>
            <person name="Ejaz U."/>
            <person name="Saleem F."/>
            <person name="Rashid R."/>
            <person name="Hasan K.A."/>
            <person name="Syed M.N."/>
            <person name="Sohail M."/>
        </authorList>
    </citation>
    <scope>NUCLEOTIDE SEQUENCE [LARGE SCALE GENOMIC DNA]</scope>
    <source>
        <strain evidence="1 2">UE25</strain>
    </source>
</reference>